<keyword evidence="2" id="KW-0805">Transcription regulation</keyword>
<gene>
    <name evidence="7" type="ORF">F8568_044935</name>
</gene>
<feature type="domain" description="HTH tetR-type" evidence="6">
    <location>
        <begin position="18"/>
        <end position="78"/>
    </location>
</feature>
<evidence type="ECO:0000256" key="5">
    <source>
        <dbReference type="PROSITE-ProRule" id="PRU00335"/>
    </source>
</evidence>
<dbReference type="Pfam" id="PF00440">
    <property type="entry name" value="TetR_N"/>
    <property type="match status" value="1"/>
</dbReference>
<name>A0A6I4MRF6_9ACTN</name>
<accession>A0A6I4MRF6</accession>
<dbReference type="InterPro" id="IPR023772">
    <property type="entry name" value="DNA-bd_HTH_TetR-type_CS"/>
</dbReference>
<dbReference type="InterPro" id="IPR041490">
    <property type="entry name" value="KstR2_TetR_C"/>
</dbReference>
<dbReference type="Pfam" id="PF17932">
    <property type="entry name" value="TetR_C_24"/>
    <property type="match status" value="1"/>
</dbReference>
<evidence type="ECO:0000256" key="2">
    <source>
        <dbReference type="ARBA" id="ARBA00023015"/>
    </source>
</evidence>
<dbReference type="Proteomes" id="UP000462055">
    <property type="component" value="Unassembled WGS sequence"/>
</dbReference>
<keyword evidence="4" id="KW-0804">Transcription</keyword>
<keyword evidence="8" id="KW-1185">Reference proteome</keyword>
<feature type="DNA-binding region" description="H-T-H motif" evidence="5">
    <location>
        <begin position="41"/>
        <end position="60"/>
    </location>
</feature>
<evidence type="ECO:0000313" key="8">
    <source>
        <dbReference type="Proteomes" id="UP000462055"/>
    </source>
</evidence>
<dbReference type="InterPro" id="IPR036271">
    <property type="entry name" value="Tet_transcr_reg_TetR-rel_C_sf"/>
</dbReference>
<dbReference type="PROSITE" id="PS01081">
    <property type="entry name" value="HTH_TETR_1"/>
    <property type="match status" value="1"/>
</dbReference>
<dbReference type="PANTHER" id="PTHR30055">
    <property type="entry name" value="HTH-TYPE TRANSCRIPTIONAL REGULATOR RUTR"/>
    <property type="match status" value="1"/>
</dbReference>
<dbReference type="InterPro" id="IPR009057">
    <property type="entry name" value="Homeodomain-like_sf"/>
</dbReference>
<dbReference type="GO" id="GO:0000976">
    <property type="term" value="F:transcription cis-regulatory region binding"/>
    <property type="evidence" value="ECO:0007669"/>
    <property type="project" value="TreeGrafter"/>
</dbReference>
<evidence type="ECO:0000313" key="7">
    <source>
        <dbReference type="EMBL" id="MWA07355.1"/>
    </source>
</evidence>
<proteinExistence type="predicted"/>
<dbReference type="InterPro" id="IPR001647">
    <property type="entry name" value="HTH_TetR"/>
</dbReference>
<sequence length="214" mass="23879">MRTAAGHGDRTAGPSAADRRRAKVISLAARLFDQHGYASVSMEQIASAADIAKPTLYHYFRGKDEILRGIHETFIDLLLDRQDERLRLGLSPADLLLGAMTDVFGLMETHRGHVRVFFEHHRELPPAVREEIRLKRDRYQEQIRAAITAGVEAGQFRDVDADAATLAVFGICNWAYQWWRPGSGADPALTAQKMWDLVIRGLASPESRSTAGRS</sequence>
<dbReference type="EMBL" id="WBMS02000071">
    <property type="protein sequence ID" value="MWA07355.1"/>
    <property type="molecule type" value="Genomic_DNA"/>
</dbReference>
<evidence type="ECO:0000256" key="3">
    <source>
        <dbReference type="ARBA" id="ARBA00023125"/>
    </source>
</evidence>
<dbReference type="SUPFAM" id="SSF46689">
    <property type="entry name" value="Homeodomain-like"/>
    <property type="match status" value="1"/>
</dbReference>
<dbReference type="Gene3D" id="1.10.10.60">
    <property type="entry name" value="Homeodomain-like"/>
    <property type="match status" value="1"/>
</dbReference>
<reference evidence="7" key="1">
    <citation type="submission" date="2019-12" db="EMBL/GenBank/DDBJ databases">
        <title>Actinomadura physcomitrii sp. nov., a novel actinomycete isolated from moss [Physcomitrium sphaericum (Ludw) Fuernr].</title>
        <authorList>
            <person name="Zhuang X."/>
        </authorList>
    </citation>
    <scope>NUCLEOTIDE SEQUENCE [LARGE SCALE GENOMIC DNA]</scope>
    <source>
        <strain evidence="7">LD22</strain>
    </source>
</reference>
<evidence type="ECO:0000259" key="6">
    <source>
        <dbReference type="PROSITE" id="PS50977"/>
    </source>
</evidence>
<dbReference type="PRINTS" id="PR00455">
    <property type="entry name" value="HTHTETR"/>
</dbReference>
<dbReference type="GO" id="GO:0003700">
    <property type="term" value="F:DNA-binding transcription factor activity"/>
    <property type="evidence" value="ECO:0007669"/>
    <property type="project" value="TreeGrafter"/>
</dbReference>
<organism evidence="7 8">
    <name type="scientific">Actinomadura physcomitrii</name>
    <dbReference type="NCBI Taxonomy" id="2650748"/>
    <lineage>
        <taxon>Bacteria</taxon>
        <taxon>Bacillati</taxon>
        <taxon>Actinomycetota</taxon>
        <taxon>Actinomycetes</taxon>
        <taxon>Streptosporangiales</taxon>
        <taxon>Thermomonosporaceae</taxon>
        <taxon>Actinomadura</taxon>
    </lineage>
</organism>
<keyword evidence="3 5" id="KW-0238">DNA-binding</keyword>
<dbReference type="PANTHER" id="PTHR30055:SF175">
    <property type="entry name" value="HTH-TYPE TRANSCRIPTIONAL REPRESSOR KSTR2"/>
    <property type="match status" value="1"/>
</dbReference>
<evidence type="ECO:0000256" key="1">
    <source>
        <dbReference type="ARBA" id="ARBA00022491"/>
    </source>
</evidence>
<dbReference type="SUPFAM" id="SSF48498">
    <property type="entry name" value="Tetracyclin repressor-like, C-terminal domain"/>
    <property type="match status" value="1"/>
</dbReference>
<evidence type="ECO:0000256" key="4">
    <source>
        <dbReference type="ARBA" id="ARBA00023163"/>
    </source>
</evidence>
<protein>
    <submittedName>
        <fullName evidence="7">TetR family transcriptional regulator</fullName>
    </submittedName>
</protein>
<dbReference type="AlphaFoldDB" id="A0A6I4MRF6"/>
<comment type="caution">
    <text evidence="7">The sequence shown here is derived from an EMBL/GenBank/DDBJ whole genome shotgun (WGS) entry which is preliminary data.</text>
</comment>
<dbReference type="Gene3D" id="1.10.357.10">
    <property type="entry name" value="Tetracycline Repressor, domain 2"/>
    <property type="match status" value="1"/>
</dbReference>
<keyword evidence="1" id="KW-0678">Repressor</keyword>
<dbReference type="InterPro" id="IPR050109">
    <property type="entry name" value="HTH-type_TetR-like_transc_reg"/>
</dbReference>
<dbReference type="PROSITE" id="PS50977">
    <property type="entry name" value="HTH_TETR_2"/>
    <property type="match status" value="1"/>
</dbReference>